<accession>A0A3M7LZG2</accession>
<dbReference type="AlphaFoldDB" id="A0A3M7LZG2"/>
<proteinExistence type="predicted"/>
<organism evidence="1 2">
    <name type="scientific">Pyrenophora seminiperda CCB06</name>
    <dbReference type="NCBI Taxonomy" id="1302712"/>
    <lineage>
        <taxon>Eukaryota</taxon>
        <taxon>Fungi</taxon>
        <taxon>Dikarya</taxon>
        <taxon>Ascomycota</taxon>
        <taxon>Pezizomycotina</taxon>
        <taxon>Dothideomycetes</taxon>
        <taxon>Pleosporomycetidae</taxon>
        <taxon>Pleosporales</taxon>
        <taxon>Pleosporineae</taxon>
        <taxon>Pleosporaceae</taxon>
        <taxon>Pyrenophora</taxon>
    </lineage>
</organism>
<protein>
    <submittedName>
        <fullName evidence="1">Uncharacterized protein</fullName>
    </submittedName>
</protein>
<name>A0A3M7LZG2_9PLEO</name>
<dbReference type="EMBL" id="KE747810">
    <property type="protein sequence ID" value="RMZ67559.1"/>
    <property type="molecule type" value="Genomic_DNA"/>
</dbReference>
<evidence type="ECO:0000313" key="2">
    <source>
        <dbReference type="Proteomes" id="UP000265663"/>
    </source>
</evidence>
<dbReference type="Proteomes" id="UP000265663">
    <property type="component" value="Unassembled WGS sequence"/>
</dbReference>
<sequence length="110" mass="11908">MAIDHNREDFDCQLLPLKATIACRSDTTLCPYGVNRIGEAQRSGPSLCASRRHRASFVTSTQPSALSILFETHSYVGLCGVSSSAAPHRHGTVLPLFCFSSESSQETFSS</sequence>
<evidence type="ECO:0000313" key="1">
    <source>
        <dbReference type="EMBL" id="RMZ67559.1"/>
    </source>
</evidence>
<keyword evidence="2" id="KW-1185">Reference proteome</keyword>
<reference evidence="1 2" key="1">
    <citation type="journal article" date="2014" name="PLoS ONE">
        <title>De novo Genome Assembly of the Fungal Plant Pathogen Pyrenophora semeniperda.</title>
        <authorList>
            <person name="Soliai M.M."/>
            <person name="Meyer S.E."/>
            <person name="Udall J.A."/>
            <person name="Elzinga D.E."/>
            <person name="Hermansen R.A."/>
            <person name="Bodily P.M."/>
            <person name="Hart A.A."/>
            <person name="Coleman C.E."/>
        </authorList>
    </citation>
    <scope>NUCLEOTIDE SEQUENCE [LARGE SCALE GENOMIC DNA]</scope>
    <source>
        <strain evidence="1 2">CCB06</strain>
        <tissue evidence="1">Mycelium</tissue>
    </source>
</reference>
<gene>
    <name evidence="1" type="ORF">GMOD_00001501</name>
</gene>